<dbReference type="AlphaFoldDB" id="A0AAV4XBF4"/>
<name>A0AAV4XBF4_9ARAC</name>
<evidence type="ECO:0000313" key="1">
    <source>
        <dbReference type="EMBL" id="GIY91291.1"/>
    </source>
</evidence>
<dbReference type="Proteomes" id="UP001054837">
    <property type="component" value="Unassembled WGS sequence"/>
</dbReference>
<sequence length="112" mass="12756">MPIRGTRHSLAKQKRHHLLVTSGIIEGWKTGPHYYLLPCACSVSVIFCEPRPYCPMGVPTFCHSDREPCRQYLSEYTRLTSMPPCLPTPKVEFVAKFSFAPTTKKMTFVHPS</sequence>
<organism evidence="1 2">
    <name type="scientific">Caerostris darwini</name>
    <dbReference type="NCBI Taxonomy" id="1538125"/>
    <lineage>
        <taxon>Eukaryota</taxon>
        <taxon>Metazoa</taxon>
        <taxon>Ecdysozoa</taxon>
        <taxon>Arthropoda</taxon>
        <taxon>Chelicerata</taxon>
        <taxon>Arachnida</taxon>
        <taxon>Araneae</taxon>
        <taxon>Araneomorphae</taxon>
        <taxon>Entelegynae</taxon>
        <taxon>Araneoidea</taxon>
        <taxon>Araneidae</taxon>
        <taxon>Caerostris</taxon>
    </lineage>
</organism>
<proteinExistence type="predicted"/>
<comment type="caution">
    <text evidence="1">The sequence shown here is derived from an EMBL/GenBank/DDBJ whole genome shotgun (WGS) entry which is preliminary data.</text>
</comment>
<gene>
    <name evidence="1" type="ORF">CDAR_371521</name>
</gene>
<protein>
    <submittedName>
        <fullName evidence="1">Uncharacterized protein</fullName>
    </submittedName>
</protein>
<evidence type="ECO:0000313" key="2">
    <source>
        <dbReference type="Proteomes" id="UP001054837"/>
    </source>
</evidence>
<accession>A0AAV4XBF4</accession>
<dbReference type="EMBL" id="BPLQ01015732">
    <property type="protein sequence ID" value="GIY91291.1"/>
    <property type="molecule type" value="Genomic_DNA"/>
</dbReference>
<reference evidence="1 2" key="1">
    <citation type="submission" date="2021-06" db="EMBL/GenBank/DDBJ databases">
        <title>Caerostris darwini draft genome.</title>
        <authorList>
            <person name="Kono N."/>
            <person name="Arakawa K."/>
        </authorList>
    </citation>
    <scope>NUCLEOTIDE SEQUENCE [LARGE SCALE GENOMIC DNA]</scope>
</reference>
<keyword evidence="2" id="KW-1185">Reference proteome</keyword>